<evidence type="ECO:0000256" key="7">
    <source>
        <dbReference type="ARBA" id="ARBA00022824"/>
    </source>
</evidence>
<evidence type="ECO:0000256" key="16">
    <source>
        <dbReference type="SAM" id="MobiDB-lite"/>
    </source>
</evidence>
<dbReference type="Pfam" id="PF04440">
    <property type="entry name" value="Dysbindin"/>
    <property type="match status" value="1"/>
</dbReference>
<protein>
    <submittedName>
        <fullName evidence="17">Uncharacterized protein</fullName>
    </submittedName>
</protein>
<evidence type="ECO:0000256" key="10">
    <source>
        <dbReference type="ARBA" id="ARBA00023136"/>
    </source>
</evidence>
<evidence type="ECO:0000256" key="1">
    <source>
        <dbReference type="ARBA" id="ARBA00004123"/>
    </source>
</evidence>
<keyword evidence="8" id="KW-0770">Synapse</keyword>
<dbReference type="Proteomes" id="UP001476798">
    <property type="component" value="Unassembled WGS sequence"/>
</dbReference>
<keyword evidence="18" id="KW-1185">Reference proteome</keyword>
<sequence length="112" mass="11799">MTLINLSDQEALDDFLNSTGEDTSSGSSLTPGPDLKSSSLESLNQVPLTNNSQSSQVAVWQEEGGASEDSEEPRVQSDEEDVQADMSLIAVLKMGTTLCSDESDSAGDNPSE</sequence>
<reference evidence="17 18" key="1">
    <citation type="submission" date="2021-06" db="EMBL/GenBank/DDBJ databases">
        <authorList>
            <person name="Palmer J.M."/>
        </authorList>
    </citation>
    <scope>NUCLEOTIDE SEQUENCE [LARGE SCALE GENOMIC DNA]</scope>
    <source>
        <strain evidence="17 18">GA_2019</strain>
        <tissue evidence="17">Muscle</tissue>
    </source>
</reference>
<dbReference type="EMBL" id="JAHRIO010056580">
    <property type="protein sequence ID" value="MEQ2176914.1"/>
    <property type="molecule type" value="Genomic_DNA"/>
</dbReference>
<evidence type="ECO:0000313" key="18">
    <source>
        <dbReference type="Proteomes" id="UP001476798"/>
    </source>
</evidence>
<evidence type="ECO:0000256" key="9">
    <source>
        <dbReference type="ARBA" id="ARBA00023054"/>
    </source>
</evidence>
<keyword evidence="11" id="KW-0539">Nucleus</keyword>
<evidence type="ECO:0000313" key="17">
    <source>
        <dbReference type="EMBL" id="MEQ2176914.1"/>
    </source>
</evidence>
<comment type="similarity">
    <text evidence="4">Belongs to the dysbindin family.</text>
</comment>
<dbReference type="InterPro" id="IPR007531">
    <property type="entry name" value="Dysbindin"/>
</dbReference>
<name>A0ABV0NZQ8_9TELE</name>
<accession>A0ABV0NZQ8</accession>
<feature type="region of interest" description="Disordered" evidence="16">
    <location>
        <begin position="14"/>
        <end position="86"/>
    </location>
</feature>
<evidence type="ECO:0000256" key="3">
    <source>
        <dbReference type="ARBA" id="ARBA00004240"/>
    </source>
</evidence>
<evidence type="ECO:0000256" key="6">
    <source>
        <dbReference type="ARBA" id="ARBA00022753"/>
    </source>
</evidence>
<comment type="subcellular location">
    <subcellularLocation>
        <location evidence="15">Cytoplasmic vesicle</location>
        <location evidence="15">Secretory vesicle</location>
        <location evidence="15">Synaptic vesicle membrane</location>
        <topology evidence="15">Peripheral membrane protein</topology>
        <orientation evidence="15">Cytoplasmic side</orientation>
    </subcellularLocation>
    <subcellularLocation>
        <location evidence="3">Endoplasmic reticulum</location>
    </subcellularLocation>
    <subcellularLocation>
        <location evidence="2">Endosome membrane</location>
        <topology evidence="2">Peripheral membrane protein</topology>
        <orientation evidence="2">Cytoplasmic side</orientation>
    </subcellularLocation>
    <subcellularLocation>
        <location evidence="14">Melanosome membrane</location>
        <topology evidence="14">Peripheral membrane protein</topology>
        <orientation evidence="14">Cytoplasmic side</orientation>
    </subcellularLocation>
    <subcellularLocation>
        <location evidence="1">Nucleus</location>
    </subcellularLocation>
    <subcellularLocation>
        <location evidence="13">Postsynaptic density</location>
    </subcellularLocation>
</comment>
<keyword evidence="7" id="KW-0256">Endoplasmic reticulum</keyword>
<evidence type="ECO:0000256" key="4">
    <source>
        <dbReference type="ARBA" id="ARBA00008686"/>
    </source>
</evidence>
<keyword evidence="12" id="KW-0968">Cytoplasmic vesicle</keyword>
<proteinExistence type="inferred from homology"/>
<keyword evidence="9" id="KW-0175">Coiled coil</keyword>
<keyword evidence="5" id="KW-0963">Cytoplasm</keyword>
<keyword evidence="10" id="KW-0472">Membrane</keyword>
<evidence type="ECO:0000256" key="11">
    <source>
        <dbReference type="ARBA" id="ARBA00023242"/>
    </source>
</evidence>
<organism evidence="17 18">
    <name type="scientific">Goodea atripinnis</name>
    <dbReference type="NCBI Taxonomy" id="208336"/>
    <lineage>
        <taxon>Eukaryota</taxon>
        <taxon>Metazoa</taxon>
        <taxon>Chordata</taxon>
        <taxon>Craniata</taxon>
        <taxon>Vertebrata</taxon>
        <taxon>Euteleostomi</taxon>
        <taxon>Actinopterygii</taxon>
        <taxon>Neopterygii</taxon>
        <taxon>Teleostei</taxon>
        <taxon>Neoteleostei</taxon>
        <taxon>Acanthomorphata</taxon>
        <taxon>Ovalentaria</taxon>
        <taxon>Atherinomorphae</taxon>
        <taxon>Cyprinodontiformes</taxon>
        <taxon>Goodeidae</taxon>
        <taxon>Goodea</taxon>
    </lineage>
</organism>
<evidence type="ECO:0000256" key="13">
    <source>
        <dbReference type="ARBA" id="ARBA00034105"/>
    </source>
</evidence>
<feature type="compositionally biased region" description="Polar residues" evidence="16">
    <location>
        <begin position="16"/>
        <end position="58"/>
    </location>
</feature>
<evidence type="ECO:0000256" key="15">
    <source>
        <dbReference type="ARBA" id="ARBA00037838"/>
    </source>
</evidence>
<evidence type="ECO:0000256" key="14">
    <source>
        <dbReference type="ARBA" id="ARBA00037798"/>
    </source>
</evidence>
<evidence type="ECO:0000256" key="5">
    <source>
        <dbReference type="ARBA" id="ARBA00022490"/>
    </source>
</evidence>
<evidence type="ECO:0000256" key="12">
    <source>
        <dbReference type="ARBA" id="ARBA00023329"/>
    </source>
</evidence>
<gene>
    <name evidence="17" type="ORF">GOODEAATRI_033105</name>
</gene>
<keyword evidence="6" id="KW-0967">Endosome</keyword>
<evidence type="ECO:0000256" key="8">
    <source>
        <dbReference type="ARBA" id="ARBA00023018"/>
    </source>
</evidence>
<comment type="caution">
    <text evidence="17">The sequence shown here is derived from an EMBL/GenBank/DDBJ whole genome shotgun (WGS) entry which is preliminary data.</text>
</comment>
<dbReference type="PANTHER" id="PTHR16294:SF5">
    <property type="entry name" value="DYSBINDIN"/>
    <property type="match status" value="1"/>
</dbReference>
<evidence type="ECO:0000256" key="2">
    <source>
        <dbReference type="ARBA" id="ARBA00004125"/>
    </source>
</evidence>
<dbReference type="PANTHER" id="PTHR16294">
    <property type="entry name" value="DYSTROBREVIN BINDING PROTEIN 1 DYSBINDIN"/>
    <property type="match status" value="1"/>
</dbReference>